<evidence type="ECO:0000259" key="5">
    <source>
        <dbReference type="PROSITE" id="PS50109"/>
    </source>
</evidence>
<dbReference type="InterPro" id="IPR011006">
    <property type="entry name" value="CheY-like_superfamily"/>
</dbReference>
<dbReference type="PROSITE" id="PS50109">
    <property type="entry name" value="HIS_KIN"/>
    <property type="match status" value="1"/>
</dbReference>
<dbReference type="PRINTS" id="PR00344">
    <property type="entry name" value="BCTRLSENSOR"/>
</dbReference>
<dbReference type="InterPro" id="IPR003594">
    <property type="entry name" value="HATPase_dom"/>
</dbReference>
<proteinExistence type="predicted"/>
<dbReference type="InterPro" id="IPR035965">
    <property type="entry name" value="PAS-like_dom_sf"/>
</dbReference>
<evidence type="ECO:0000259" key="8">
    <source>
        <dbReference type="PROSITE" id="PS50113"/>
    </source>
</evidence>
<dbReference type="Pfam" id="PF02518">
    <property type="entry name" value="HATPase_c"/>
    <property type="match status" value="1"/>
</dbReference>
<dbReference type="InterPro" id="IPR000700">
    <property type="entry name" value="PAS-assoc_C"/>
</dbReference>
<dbReference type="Pfam" id="PF00072">
    <property type="entry name" value="Response_reg"/>
    <property type="match status" value="1"/>
</dbReference>
<evidence type="ECO:0000256" key="3">
    <source>
        <dbReference type="PROSITE-ProRule" id="PRU00169"/>
    </source>
</evidence>
<dbReference type="AlphaFoldDB" id="A0A9D6UXX5"/>
<evidence type="ECO:0000259" key="6">
    <source>
        <dbReference type="PROSITE" id="PS50110"/>
    </source>
</evidence>
<dbReference type="SMART" id="SM00387">
    <property type="entry name" value="HATPase_c"/>
    <property type="match status" value="1"/>
</dbReference>
<dbReference type="PROSITE" id="PS50110">
    <property type="entry name" value="RESPONSE_REGULATORY"/>
    <property type="match status" value="1"/>
</dbReference>
<reference evidence="9" key="1">
    <citation type="submission" date="2020-07" db="EMBL/GenBank/DDBJ databases">
        <title>Huge and variable diversity of episymbiotic CPR bacteria and DPANN archaea in groundwater ecosystems.</title>
        <authorList>
            <person name="He C.Y."/>
            <person name="Keren R."/>
            <person name="Whittaker M."/>
            <person name="Farag I.F."/>
            <person name="Doudna J."/>
            <person name="Cate J.H.D."/>
            <person name="Banfield J.F."/>
        </authorList>
    </citation>
    <scope>NUCLEOTIDE SEQUENCE</scope>
    <source>
        <strain evidence="9">NC_groundwater_1664_Pr3_B-0.1um_52_9</strain>
    </source>
</reference>
<evidence type="ECO:0000259" key="7">
    <source>
        <dbReference type="PROSITE" id="PS50112"/>
    </source>
</evidence>
<dbReference type="PANTHER" id="PTHR43065:SF42">
    <property type="entry name" value="TWO-COMPONENT SENSOR PPRA"/>
    <property type="match status" value="1"/>
</dbReference>
<feature type="domain" description="Response regulatory" evidence="6">
    <location>
        <begin position="540"/>
        <end position="659"/>
    </location>
</feature>
<keyword evidence="3" id="KW-0597">Phosphoprotein</keyword>
<feature type="domain" description="PAS" evidence="7">
    <location>
        <begin position="49"/>
        <end position="119"/>
    </location>
</feature>
<dbReference type="Proteomes" id="UP000807825">
    <property type="component" value="Unassembled WGS sequence"/>
</dbReference>
<dbReference type="SMART" id="SM00091">
    <property type="entry name" value="PAS"/>
    <property type="match status" value="2"/>
</dbReference>
<dbReference type="InterPro" id="IPR001610">
    <property type="entry name" value="PAC"/>
</dbReference>
<dbReference type="SMART" id="SM00086">
    <property type="entry name" value="PAC"/>
    <property type="match status" value="2"/>
</dbReference>
<dbReference type="Pfam" id="PF13426">
    <property type="entry name" value="PAS_9"/>
    <property type="match status" value="2"/>
</dbReference>
<dbReference type="InterPro" id="IPR000014">
    <property type="entry name" value="PAS"/>
</dbReference>
<dbReference type="Gene3D" id="3.30.450.20">
    <property type="entry name" value="PAS domain"/>
    <property type="match status" value="2"/>
</dbReference>
<feature type="modified residue" description="4-aspartylphosphate" evidence="3">
    <location>
        <position position="589"/>
    </location>
</feature>
<feature type="domain" description="Histidine kinase" evidence="5">
    <location>
        <begin position="303"/>
        <end position="519"/>
    </location>
</feature>
<dbReference type="InterPro" id="IPR005467">
    <property type="entry name" value="His_kinase_dom"/>
</dbReference>
<evidence type="ECO:0000313" key="9">
    <source>
        <dbReference type="EMBL" id="MBI5248451.1"/>
    </source>
</evidence>
<accession>A0A9D6UXX5</accession>
<comment type="catalytic activity">
    <reaction evidence="1">
        <text>ATP + protein L-histidine = ADP + protein N-phospho-L-histidine.</text>
        <dbReference type="EC" id="2.7.13.3"/>
    </reaction>
</comment>
<comment type="caution">
    <text evidence="9">The sequence shown here is derived from an EMBL/GenBank/DDBJ whole genome shotgun (WGS) entry which is preliminary data.</text>
</comment>
<evidence type="ECO:0000256" key="2">
    <source>
        <dbReference type="ARBA" id="ARBA00012438"/>
    </source>
</evidence>
<dbReference type="SUPFAM" id="SSF52172">
    <property type="entry name" value="CheY-like"/>
    <property type="match status" value="1"/>
</dbReference>
<feature type="coiled-coil region" evidence="4">
    <location>
        <begin position="4"/>
        <end position="52"/>
    </location>
</feature>
<dbReference type="CDD" id="cd00156">
    <property type="entry name" value="REC"/>
    <property type="match status" value="1"/>
</dbReference>
<gene>
    <name evidence="9" type="ORF">HY912_03055</name>
</gene>
<feature type="domain" description="PAC" evidence="8">
    <location>
        <begin position="240"/>
        <end position="290"/>
    </location>
</feature>
<dbReference type="PANTHER" id="PTHR43065">
    <property type="entry name" value="SENSOR HISTIDINE KINASE"/>
    <property type="match status" value="1"/>
</dbReference>
<dbReference type="PROSITE" id="PS50113">
    <property type="entry name" value="PAC"/>
    <property type="match status" value="1"/>
</dbReference>
<evidence type="ECO:0000313" key="10">
    <source>
        <dbReference type="Proteomes" id="UP000807825"/>
    </source>
</evidence>
<evidence type="ECO:0000256" key="1">
    <source>
        <dbReference type="ARBA" id="ARBA00000085"/>
    </source>
</evidence>
<dbReference type="NCBIfam" id="TIGR00229">
    <property type="entry name" value="sensory_box"/>
    <property type="match status" value="2"/>
</dbReference>
<dbReference type="SMART" id="SM00448">
    <property type="entry name" value="REC"/>
    <property type="match status" value="1"/>
</dbReference>
<dbReference type="InterPro" id="IPR004358">
    <property type="entry name" value="Sig_transdc_His_kin-like_C"/>
</dbReference>
<dbReference type="Gene3D" id="3.40.50.2300">
    <property type="match status" value="1"/>
</dbReference>
<dbReference type="EMBL" id="JACRDE010000091">
    <property type="protein sequence ID" value="MBI5248451.1"/>
    <property type="molecule type" value="Genomic_DNA"/>
</dbReference>
<evidence type="ECO:0000256" key="4">
    <source>
        <dbReference type="SAM" id="Coils"/>
    </source>
</evidence>
<feature type="domain" description="PAS" evidence="7">
    <location>
        <begin position="168"/>
        <end position="238"/>
    </location>
</feature>
<dbReference type="Gene3D" id="1.10.287.130">
    <property type="match status" value="1"/>
</dbReference>
<dbReference type="InterPro" id="IPR036890">
    <property type="entry name" value="HATPase_C_sf"/>
</dbReference>
<dbReference type="SUPFAM" id="SSF55874">
    <property type="entry name" value="ATPase domain of HSP90 chaperone/DNA topoisomerase II/histidine kinase"/>
    <property type="match status" value="1"/>
</dbReference>
<dbReference type="GO" id="GO:0000155">
    <property type="term" value="F:phosphorelay sensor kinase activity"/>
    <property type="evidence" value="ECO:0007669"/>
    <property type="project" value="InterPro"/>
</dbReference>
<name>A0A9D6UXX5_9BACT</name>
<dbReference type="EC" id="2.7.13.3" evidence="2"/>
<dbReference type="SUPFAM" id="SSF55785">
    <property type="entry name" value="PYP-like sensor domain (PAS domain)"/>
    <property type="match status" value="2"/>
</dbReference>
<dbReference type="SUPFAM" id="SSF47384">
    <property type="entry name" value="Homodimeric domain of signal transducing histidine kinase"/>
    <property type="match status" value="1"/>
</dbReference>
<organism evidence="9 10">
    <name type="scientific">Desulfomonile tiedjei</name>
    <dbReference type="NCBI Taxonomy" id="2358"/>
    <lineage>
        <taxon>Bacteria</taxon>
        <taxon>Pseudomonadati</taxon>
        <taxon>Thermodesulfobacteriota</taxon>
        <taxon>Desulfomonilia</taxon>
        <taxon>Desulfomonilales</taxon>
        <taxon>Desulfomonilaceae</taxon>
        <taxon>Desulfomonile</taxon>
    </lineage>
</organism>
<sequence length="672" mass="75710">MHEIKGLKERILELENLLESADRKADILTNLLKEANAEFERTLELVSRTESNFRAVFENAPEAIYIIDTDTRQIIDCNPFMEAWLGYNREELLSMKMDDLIVAEPSDVQNNIKMALDRGLVRVQERRYIKRDDTVVDAEVTGTVVEYGGKRCLAILVRDVTERKQLEELSRYKELFDNVSDPVFINDFQGRFLEVNEGACQLFNYSREQLLTMRVKELVRPNQLRILSESGKRIKTGETVAFELELLTKKGEPIPFEFHARPIIFKRKRAALSVARDLSFRKQFEEALIRTERLTAVGEMASGIAHNFNNLLQMVMGAGQAAMAKLKSGKTGQCSDAIGAILNSCERGADIVRRIKEFTDIGSEEVAQARNFDLSELVQEAVELTKPLWKDLPTFQKYKINLIDTRRFFVKGKPSEIYEVLVNLIKNALEAMPKGGRLTICTRAEKGKVYLMVSDTGQGIPEGNQQRIFEPFFTTKGLKSSGLGLSSSYGIVKKHGGEISVESTAGKGTTFTVILPKAKALAKKIGTSRKREVSKGPRIKFLVIDDEPNILKAVTMYFEDSEIEIVTARSGREGVKVFQEGGIDVVLCDLGMDDINGWDVGEHIKGYCESKGIPKPPFLIYTGWDTKPEPEELSQKGVDRVVTKPVPYDQLLHIIQEVTSKKKPPRTKAVRS</sequence>
<dbReference type="InterPro" id="IPR001789">
    <property type="entry name" value="Sig_transdc_resp-reg_receiver"/>
</dbReference>
<keyword evidence="4" id="KW-0175">Coiled coil</keyword>
<dbReference type="InterPro" id="IPR036097">
    <property type="entry name" value="HisK_dim/P_sf"/>
</dbReference>
<dbReference type="CDD" id="cd00130">
    <property type="entry name" value="PAS"/>
    <property type="match status" value="2"/>
</dbReference>
<dbReference type="Gene3D" id="3.30.565.10">
    <property type="entry name" value="Histidine kinase-like ATPase, C-terminal domain"/>
    <property type="match status" value="1"/>
</dbReference>
<protein>
    <recommendedName>
        <fullName evidence="2">histidine kinase</fullName>
        <ecNumber evidence="2">2.7.13.3</ecNumber>
    </recommendedName>
</protein>
<dbReference type="PROSITE" id="PS50112">
    <property type="entry name" value="PAS"/>
    <property type="match status" value="2"/>
</dbReference>